<name>A0AA95I6J6_9BACL</name>
<dbReference type="AlphaFoldDB" id="A0AA95I6J6"/>
<sequence length="264" mass="30267">MLQVTQYIQPLPGWSMPHLVLCSDGNHYVIKLLSNPQGIKVLVNELICSQLAKRMNLPIPDGKVIFIPEGVTGCPSSQAGPHFGSLFIPHGILHPSDLDLARCTNIRQAADMILFDYWLDNNDRHIWTQDKQNLIIAGGPEPKLWMIDQANVFNGPHWNSETLLNKMNNYKAFWGTLYQRFVPFIDGTHPFRESLSKLHSLTRNDLFHAASNIPVEWGVSGQDVITLVNYMEHRRNAMNSLIQSIIYNFPVWYKHYKYHGGQYE</sequence>
<dbReference type="Pfam" id="PF20613">
    <property type="entry name" value="HipA_2"/>
    <property type="match status" value="1"/>
</dbReference>
<evidence type="ECO:0000313" key="3">
    <source>
        <dbReference type="Proteomes" id="UP001177943"/>
    </source>
</evidence>
<reference evidence="2" key="1">
    <citation type="submission" date="2023-05" db="EMBL/GenBank/DDBJ databases">
        <title>Comparative genomics of Bacillaceae isolates and their secondary metabolite potential.</title>
        <authorList>
            <person name="Song L."/>
            <person name="Nielsen L.J."/>
            <person name="Mohite O."/>
            <person name="Xu X."/>
            <person name="Weber T."/>
            <person name="Kovacs A.T."/>
        </authorList>
    </citation>
    <scope>NUCLEOTIDE SEQUENCE</scope>
    <source>
        <strain evidence="2">B2_4</strain>
    </source>
</reference>
<accession>A0AA95I6J6</accession>
<dbReference type="EMBL" id="CP126084">
    <property type="protein sequence ID" value="WHX50670.1"/>
    <property type="molecule type" value="Genomic_DNA"/>
</dbReference>
<evidence type="ECO:0000313" key="2">
    <source>
        <dbReference type="EMBL" id="WHX50670.1"/>
    </source>
</evidence>
<dbReference type="Proteomes" id="UP001177943">
    <property type="component" value="Chromosome"/>
</dbReference>
<protein>
    <recommendedName>
        <fullName evidence="1">HipA-like kinase domain-containing protein</fullName>
    </recommendedName>
</protein>
<evidence type="ECO:0000259" key="1">
    <source>
        <dbReference type="Pfam" id="PF20613"/>
    </source>
</evidence>
<feature type="domain" description="HipA-like kinase" evidence="1">
    <location>
        <begin position="13"/>
        <end position="226"/>
    </location>
</feature>
<proteinExistence type="predicted"/>
<dbReference type="RefSeq" id="WP_283927715.1">
    <property type="nucleotide sequence ID" value="NZ_CP126084.1"/>
</dbReference>
<dbReference type="KEGG" id="pwn:QNH46_08515"/>
<organism evidence="2 3">
    <name type="scientific">Paenibacillus woosongensis</name>
    <dbReference type="NCBI Taxonomy" id="307580"/>
    <lineage>
        <taxon>Bacteria</taxon>
        <taxon>Bacillati</taxon>
        <taxon>Bacillota</taxon>
        <taxon>Bacilli</taxon>
        <taxon>Bacillales</taxon>
        <taxon>Paenibacillaceae</taxon>
        <taxon>Paenibacillus</taxon>
    </lineage>
</organism>
<dbReference type="InterPro" id="IPR046748">
    <property type="entry name" value="HipA_2"/>
</dbReference>
<gene>
    <name evidence="2" type="ORF">QNH46_08515</name>
</gene>